<dbReference type="SUPFAM" id="SSF56954">
    <property type="entry name" value="Outer membrane efflux proteins (OEP)"/>
    <property type="match status" value="1"/>
</dbReference>
<keyword evidence="2" id="KW-0812">Transmembrane</keyword>
<dbReference type="Gene3D" id="2.20.200.10">
    <property type="entry name" value="Outer membrane efflux proteins (OEP)"/>
    <property type="match status" value="1"/>
</dbReference>
<evidence type="ECO:0000256" key="2">
    <source>
        <dbReference type="RuleBase" id="RU362097"/>
    </source>
</evidence>
<keyword evidence="2" id="KW-0449">Lipoprotein</keyword>
<reference evidence="3 4" key="1">
    <citation type="submission" date="2017-09" db="EMBL/GenBank/DDBJ databases">
        <title>Sphingomonas ginsenosidimutans KACC 14949, whole genome shotgun sequence.</title>
        <authorList>
            <person name="Feng G."/>
            <person name="Zhu H."/>
        </authorList>
    </citation>
    <scope>NUCLEOTIDE SEQUENCE [LARGE SCALE GENOMIC DNA]</scope>
    <source>
        <strain evidence="3 4">KACC 14949</strain>
    </source>
</reference>
<evidence type="ECO:0000313" key="3">
    <source>
        <dbReference type="EMBL" id="PCG09963.1"/>
    </source>
</evidence>
<dbReference type="PANTHER" id="PTHR30203">
    <property type="entry name" value="OUTER MEMBRANE CATION EFFLUX PROTEIN"/>
    <property type="match status" value="1"/>
</dbReference>
<dbReference type="PROSITE" id="PS51257">
    <property type="entry name" value="PROKAR_LIPOPROTEIN"/>
    <property type="match status" value="1"/>
</dbReference>
<dbReference type="InterPro" id="IPR010131">
    <property type="entry name" value="MdtP/NodT-like"/>
</dbReference>
<sequence length="478" mass="50252">MRAITAGGTFAAIAALVGCTTGPDYHAPTVALAPTYLATSRVVVGSQAISADWWNGFGDPQLTRLVEQALRDNQDIAQAAARVAQARAGLRMSEAALLPSGQVSANAGYAYQSLETPTGRALGAFPAFQRGTDLYDAGLGASWEIDFFGGLRRGREAARADWFASRAGLAAAQVAVAAETADAYVAIRALQRRIGIAEEQEKTQARLTDVVGLRYRRGVAAEREWRQSEGALAQVRAGIPVLRAGLVAAMTSLDVLLGRAPGTAQTELAKPAAIPAPPPLGNVGTPADLLRRRPDVIAAEQRLIAANARIGQAMAEYYPKISLSALLGVAATAPRALVGGSAVQGQGFAGLRWRLFDFKRIDAEIAAARGRDAEALAAYRQAVLRATKDVEDALSAVVERGAQAHTLEIGETSLVRARDASQAAYRGGVISLFERLDADARLLATRDARAQADAARTEATIATFRALGGGWRPDHPAS</sequence>
<name>A0A2A4I129_9SPHN</name>
<dbReference type="Gene3D" id="1.20.1600.10">
    <property type="entry name" value="Outer membrane efflux proteins (OEP)"/>
    <property type="match status" value="1"/>
</dbReference>
<keyword evidence="4" id="KW-1185">Reference proteome</keyword>
<comment type="subcellular location">
    <subcellularLocation>
        <location evidence="2">Cell membrane</location>
        <topology evidence="2">Lipid-anchor</topology>
    </subcellularLocation>
</comment>
<proteinExistence type="inferred from homology"/>
<dbReference type="PANTHER" id="PTHR30203:SF25">
    <property type="entry name" value="OUTER MEMBRANE PROTEIN-RELATED"/>
    <property type="match status" value="1"/>
</dbReference>
<dbReference type="RefSeq" id="WP_096609424.1">
    <property type="nucleotide sequence ID" value="NZ_NWVD01000001.1"/>
</dbReference>
<evidence type="ECO:0000313" key="4">
    <source>
        <dbReference type="Proteomes" id="UP000218784"/>
    </source>
</evidence>
<comment type="caution">
    <text evidence="3">The sequence shown here is derived from an EMBL/GenBank/DDBJ whole genome shotgun (WGS) entry which is preliminary data.</text>
</comment>
<organism evidence="3 4">
    <name type="scientific">Sphingomonas ginsenosidimutans</name>
    <dbReference type="NCBI Taxonomy" id="862134"/>
    <lineage>
        <taxon>Bacteria</taxon>
        <taxon>Pseudomonadati</taxon>
        <taxon>Pseudomonadota</taxon>
        <taxon>Alphaproteobacteria</taxon>
        <taxon>Sphingomonadales</taxon>
        <taxon>Sphingomonadaceae</taxon>
        <taxon>Sphingomonas</taxon>
    </lineage>
</organism>
<comment type="similarity">
    <text evidence="1 2">Belongs to the outer membrane factor (OMF) (TC 1.B.17) family.</text>
</comment>
<dbReference type="NCBIfam" id="TIGR01845">
    <property type="entry name" value="outer_NodT"/>
    <property type="match status" value="1"/>
</dbReference>
<keyword evidence="2" id="KW-0564">Palmitate</keyword>
<keyword evidence="2" id="KW-0472">Membrane</keyword>
<gene>
    <name evidence="3" type="ORF">COA17_00335</name>
</gene>
<accession>A0A2A4I129</accession>
<dbReference type="EMBL" id="NWVD01000001">
    <property type="protein sequence ID" value="PCG09963.1"/>
    <property type="molecule type" value="Genomic_DNA"/>
</dbReference>
<protein>
    <submittedName>
        <fullName evidence="3">RND transporter</fullName>
    </submittedName>
</protein>
<evidence type="ECO:0000256" key="1">
    <source>
        <dbReference type="ARBA" id="ARBA00007613"/>
    </source>
</evidence>
<dbReference type="InterPro" id="IPR003423">
    <property type="entry name" value="OMP_efflux"/>
</dbReference>
<dbReference type="GO" id="GO:0005886">
    <property type="term" value="C:plasma membrane"/>
    <property type="evidence" value="ECO:0007669"/>
    <property type="project" value="UniProtKB-SubCell"/>
</dbReference>
<dbReference type="AlphaFoldDB" id="A0A2A4I129"/>
<dbReference type="Pfam" id="PF02321">
    <property type="entry name" value="OEP"/>
    <property type="match status" value="2"/>
</dbReference>
<dbReference type="Proteomes" id="UP000218784">
    <property type="component" value="Unassembled WGS sequence"/>
</dbReference>
<dbReference type="GO" id="GO:0015562">
    <property type="term" value="F:efflux transmembrane transporter activity"/>
    <property type="evidence" value="ECO:0007669"/>
    <property type="project" value="InterPro"/>
</dbReference>
<keyword evidence="2" id="KW-1134">Transmembrane beta strand</keyword>